<feature type="domain" description="HTH marR-type" evidence="2">
    <location>
        <begin position="13"/>
        <end position="57"/>
    </location>
</feature>
<reference evidence="3 4" key="1">
    <citation type="journal article" date="2003" name="Int. J. Syst. Evol. Microbiol.">
        <title>Kocuria polaris sp. nov., an orange-pigmented psychrophilic bacterium isolated from an Antarctic cyanobacterial mat sample.</title>
        <authorList>
            <person name="Reddy G.S."/>
            <person name="Prakash J.S."/>
            <person name="Prabahar V."/>
            <person name="Matsumoto G.I."/>
            <person name="Stackebrandt E."/>
            <person name="Shivaji S."/>
        </authorList>
    </citation>
    <scope>NUCLEOTIDE SEQUENCE [LARGE SCALE GENOMIC DNA]</scope>
    <source>
        <strain evidence="3 4">CMS 76or</strain>
    </source>
</reference>
<dbReference type="Pfam" id="PF00480">
    <property type="entry name" value="ROK"/>
    <property type="match status" value="1"/>
</dbReference>
<evidence type="ECO:0000259" key="2">
    <source>
        <dbReference type="Pfam" id="PF12802"/>
    </source>
</evidence>
<keyword evidence="4" id="KW-1185">Reference proteome</keyword>
<sequence length="388" mass="40818">MQSSHLREHNLSTVLRAVAGADAPVSRAALAKLTGLTKPTVSKLVQELLEAGLLVEGRQTAARVSGRPTIPLTVARGTVLGVGLEIAADHLACLVTDLGGRVLHEESRFGAFAGASVDEVASVLAGLLDTALAPRRDVPVAGICVSVPGRLSTDRATVLSAPNLAWQDVPLVERLREHPAFRGPALTAGNDSMLAARTEVLRRPGASFLFLHGQTGIGGAVVLEGRILRGEHGWAGELGHVTITPGGELCRCGRRGCLEAYASYHALRGRTGLPEDVRIEDLVAATAERLQSREAVMEMIGRPLGVVLANSMNVLDLSTVVLSGYFAPIAPELEPVLREVLEAHALTAEVGPVEIQRSAAEAHPALTGAAATALEAIYDSPARWIDRR</sequence>
<dbReference type="Proteomes" id="UP000030466">
    <property type="component" value="Unassembled WGS sequence"/>
</dbReference>
<dbReference type="Gene3D" id="1.10.10.10">
    <property type="entry name" value="Winged helix-like DNA-binding domain superfamily/Winged helix DNA-binding domain"/>
    <property type="match status" value="1"/>
</dbReference>
<evidence type="ECO:0000313" key="3">
    <source>
        <dbReference type="EMBL" id="KHD98963.1"/>
    </source>
</evidence>
<accession>A0A0A6VXI8</accession>
<dbReference type="InterPro" id="IPR036390">
    <property type="entry name" value="WH_DNA-bd_sf"/>
</dbReference>
<protein>
    <submittedName>
        <fullName evidence="3">Transcriptional regulator</fullName>
    </submittedName>
</protein>
<organism evidence="3 4">
    <name type="scientific">Kocuria rosea subsp. polaris</name>
    <dbReference type="NCBI Taxonomy" id="136273"/>
    <lineage>
        <taxon>Bacteria</taxon>
        <taxon>Bacillati</taxon>
        <taxon>Actinomycetota</taxon>
        <taxon>Actinomycetes</taxon>
        <taxon>Micrococcales</taxon>
        <taxon>Micrococcaceae</taxon>
        <taxon>Kocuria</taxon>
    </lineage>
</organism>
<dbReference type="Pfam" id="PF12802">
    <property type="entry name" value="MarR_2"/>
    <property type="match status" value="1"/>
</dbReference>
<dbReference type="InterPro" id="IPR000600">
    <property type="entry name" value="ROK"/>
</dbReference>
<dbReference type="PANTHER" id="PTHR18964:SF149">
    <property type="entry name" value="BIFUNCTIONAL UDP-N-ACETYLGLUCOSAMINE 2-EPIMERASE_N-ACETYLMANNOSAMINE KINASE"/>
    <property type="match status" value="1"/>
</dbReference>
<dbReference type="PANTHER" id="PTHR18964">
    <property type="entry name" value="ROK (REPRESSOR, ORF, KINASE) FAMILY"/>
    <property type="match status" value="1"/>
</dbReference>
<dbReference type="InterPro" id="IPR000835">
    <property type="entry name" value="HTH_MarR-typ"/>
</dbReference>
<proteinExistence type="inferred from homology"/>
<gene>
    <name evidence="3" type="ORF">GY22_01040</name>
</gene>
<evidence type="ECO:0000256" key="1">
    <source>
        <dbReference type="ARBA" id="ARBA00006479"/>
    </source>
</evidence>
<dbReference type="OrthoDB" id="5174513at2"/>
<comment type="similarity">
    <text evidence="1">Belongs to the ROK (NagC/XylR) family.</text>
</comment>
<dbReference type="SUPFAM" id="SSF53067">
    <property type="entry name" value="Actin-like ATPase domain"/>
    <property type="match status" value="1"/>
</dbReference>
<dbReference type="RefSeq" id="WP_035923420.1">
    <property type="nucleotide sequence ID" value="NZ_JSUH01000001.1"/>
</dbReference>
<dbReference type="InterPro" id="IPR043129">
    <property type="entry name" value="ATPase_NBD"/>
</dbReference>
<dbReference type="InterPro" id="IPR036388">
    <property type="entry name" value="WH-like_DNA-bd_sf"/>
</dbReference>
<name>A0A0A6VXI8_KOCRO</name>
<evidence type="ECO:0000313" key="4">
    <source>
        <dbReference type="Proteomes" id="UP000030466"/>
    </source>
</evidence>
<dbReference type="SUPFAM" id="SSF46785">
    <property type="entry name" value="Winged helix' DNA-binding domain"/>
    <property type="match status" value="1"/>
</dbReference>
<dbReference type="AlphaFoldDB" id="A0A0A6VXI8"/>
<dbReference type="GO" id="GO:0003700">
    <property type="term" value="F:DNA-binding transcription factor activity"/>
    <property type="evidence" value="ECO:0007669"/>
    <property type="project" value="InterPro"/>
</dbReference>
<dbReference type="Gene3D" id="3.30.420.40">
    <property type="match status" value="2"/>
</dbReference>
<comment type="caution">
    <text evidence="3">The sequence shown here is derived from an EMBL/GenBank/DDBJ whole genome shotgun (WGS) entry which is preliminary data.</text>
</comment>
<dbReference type="EMBL" id="JSUH01000001">
    <property type="protein sequence ID" value="KHD98963.1"/>
    <property type="molecule type" value="Genomic_DNA"/>
</dbReference>